<dbReference type="STRING" id="70415.A0A5S6QLZ8"/>
<evidence type="ECO:0000256" key="5">
    <source>
        <dbReference type="ARBA" id="ARBA00023204"/>
    </source>
</evidence>
<keyword evidence="6" id="KW-0539">Nucleus</keyword>
<protein>
    <recommendedName>
        <fullName evidence="7">DNA repair protein RAD51 homolog 3</fullName>
    </recommendedName>
</protein>
<dbReference type="GO" id="GO:0005524">
    <property type="term" value="F:ATP binding"/>
    <property type="evidence" value="ECO:0007669"/>
    <property type="project" value="UniProtKB-KW"/>
</dbReference>
<evidence type="ECO:0000259" key="9">
    <source>
        <dbReference type="PROSITE" id="PS50162"/>
    </source>
</evidence>
<dbReference type="GO" id="GO:0140664">
    <property type="term" value="F:ATP-dependent DNA damage sensor activity"/>
    <property type="evidence" value="ECO:0007669"/>
    <property type="project" value="InterPro"/>
</dbReference>
<dbReference type="InterPro" id="IPR013632">
    <property type="entry name" value="Rad51_C"/>
</dbReference>
<sequence length="226" mass="25276">MIVCCLLLSLQLAVDARIPEPLGGVNGEVVYVDTEGTFRIRRLEQIARFAIDHCRSTAESEAQRSALDNFTMEKILSGIYVYRCTDLDTFRRCVSLLQDFVCANKKVKLIIVDSVAMHLREQFASAVERTCIVKSIAVHLLAVALRFNVAIFLTNQVTTKWTKHGESYTAPSLGPILTSNCGHQLYVYKKRASTRYVRVIKSTTGKPCTILMDIGEAGIRDALEQE</sequence>
<comment type="subcellular location">
    <subcellularLocation>
        <location evidence="1">Nucleus</location>
    </subcellularLocation>
</comment>
<evidence type="ECO:0000313" key="10">
    <source>
        <dbReference type="Proteomes" id="UP000046395"/>
    </source>
</evidence>
<dbReference type="InterPro" id="IPR052093">
    <property type="entry name" value="HR_Repair_Mediator"/>
</dbReference>
<dbReference type="GO" id="GO:0007131">
    <property type="term" value="P:reciprocal meiotic recombination"/>
    <property type="evidence" value="ECO:0007669"/>
    <property type="project" value="TreeGrafter"/>
</dbReference>
<evidence type="ECO:0000256" key="1">
    <source>
        <dbReference type="ARBA" id="ARBA00004123"/>
    </source>
</evidence>
<dbReference type="Proteomes" id="UP000046395">
    <property type="component" value="Unassembled WGS sequence"/>
</dbReference>
<feature type="signal peptide" evidence="8">
    <location>
        <begin position="1"/>
        <end position="16"/>
    </location>
</feature>
<dbReference type="Gene3D" id="3.40.50.300">
    <property type="entry name" value="P-loop containing nucleotide triphosphate hydrolases"/>
    <property type="match status" value="1"/>
</dbReference>
<dbReference type="GO" id="GO:0000400">
    <property type="term" value="F:four-way junction DNA binding"/>
    <property type="evidence" value="ECO:0007669"/>
    <property type="project" value="TreeGrafter"/>
</dbReference>
<feature type="chain" id="PRO_5024388335" description="DNA repair protein RAD51 homolog 3" evidence="8">
    <location>
        <begin position="17"/>
        <end position="226"/>
    </location>
</feature>
<accession>A0A5S6QLZ8</accession>
<name>A0A5S6QLZ8_TRIMR</name>
<dbReference type="AlphaFoldDB" id="A0A5S6QLZ8"/>
<keyword evidence="8" id="KW-0732">Signal</keyword>
<dbReference type="InterPro" id="IPR020588">
    <property type="entry name" value="RecA_ATP-bd"/>
</dbReference>
<evidence type="ECO:0000256" key="4">
    <source>
        <dbReference type="ARBA" id="ARBA00022840"/>
    </source>
</evidence>
<keyword evidence="10" id="KW-1185">Reference proteome</keyword>
<dbReference type="PROSITE" id="PS50162">
    <property type="entry name" value="RECA_2"/>
    <property type="match status" value="1"/>
</dbReference>
<keyword evidence="3" id="KW-0227">DNA damage</keyword>
<dbReference type="PANTHER" id="PTHR46239">
    <property type="entry name" value="DNA REPAIR PROTEIN RAD51 HOMOLOG 3 RAD51C"/>
    <property type="match status" value="1"/>
</dbReference>
<evidence type="ECO:0000256" key="7">
    <source>
        <dbReference type="ARBA" id="ARBA00040674"/>
    </source>
</evidence>
<keyword evidence="4" id="KW-0067">ATP-binding</keyword>
<evidence type="ECO:0000256" key="3">
    <source>
        <dbReference type="ARBA" id="ARBA00022763"/>
    </source>
</evidence>
<feature type="domain" description="RecA family profile 1" evidence="9">
    <location>
        <begin position="1"/>
        <end position="157"/>
    </location>
</feature>
<keyword evidence="2" id="KW-0547">Nucleotide-binding</keyword>
<dbReference type="GO" id="GO:0033065">
    <property type="term" value="C:Rad51C-XRCC3 complex"/>
    <property type="evidence" value="ECO:0007669"/>
    <property type="project" value="TreeGrafter"/>
</dbReference>
<organism evidence="10 11">
    <name type="scientific">Trichuris muris</name>
    <name type="common">Mouse whipworm</name>
    <dbReference type="NCBI Taxonomy" id="70415"/>
    <lineage>
        <taxon>Eukaryota</taxon>
        <taxon>Metazoa</taxon>
        <taxon>Ecdysozoa</taxon>
        <taxon>Nematoda</taxon>
        <taxon>Enoplea</taxon>
        <taxon>Dorylaimia</taxon>
        <taxon>Trichinellida</taxon>
        <taxon>Trichuridae</taxon>
        <taxon>Trichuris</taxon>
    </lineage>
</organism>
<dbReference type="WBParaSite" id="TMUE_2000008228.1">
    <property type="protein sequence ID" value="TMUE_2000008228.1"/>
    <property type="gene ID" value="WBGene00288882"/>
</dbReference>
<dbReference type="InterPro" id="IPR027417">
    <property type="entry name" value="P-loop_NTPase"/>
</dbReference>
<proteinExistence type="predicted"/>
<dbReference type="SUPFAM" id="SSF52540">
    <property type="entry name" value="P-loop containing nucleoside triphosphate hydrolases"/>
    <property type="match status" value="1"/>
</dbReference>
<dbReference type="PANTHER" id="PTHR46239:SF1">
    <property type="entry name" value="DNA REPAIR PROTEIN RAD51 HOMOLOG 3"/>
    <property type="match status" value="1"/>
</dbReference>
<dbReference type="GO" id="GO:0008821">
    <property type="term" value="F:crossover junction DNA endonuclease activity"/>
    <property type="evidence" value="ECO:0007669"/>
    <property type="project" value="TreeGrafter"/>
</dbReference>
<evidence type="ECO:0000313" key="11">
    <source>
        <dbReference type="WBParaSite" id="TMUE_2000008228.1"/>
    </source>
</evidence>
<reference evidence="11" key="1">
    <citation type="submission" date="2019-12" db="UniProtKB">
        <authorList>
            <consortium name="WormBaseParasite"/>
        </authorList>
    </citation>
    <scope>IDENTIFICATION</scope>
</reference>
<dbReference type="GO" id="GO:0033063">
    <property type="term" value="C:Rad51B-Rad51C-Rad51D-XRCC2 complex"/>
    <property type="evidence" value="ECO:0007669"/>
    <property type="project" value="TreeGrafter"/>
</dbReference>
<evidence type="ECO:0000256" key="6">
    <source>
        <dbReference type="ARBA" id="ARBA00023242"/>
    </source>
</evidence>
<dbReference type="Pfam" id="PF08423">
    <property type="entry name" value="Rad51"/>
    <property type="match status" value="1"/>
</dbReference>
<dbReference type="GO" id="GO:0000707">
    <property type="term" value="P:meiotic DNA recombinase assembly"/>
    <property type="evidence" value="ECO:0007669"/>
    <property type="project" value="TreeGrafter"/>
</dbReference>
<evidence type="ECO:0000256" key="8">
    <source>
        <dbReference type="SAM" id="SignalP"/>
    </source>
</evidence>
<keyword evidence="5" id="KW-0234">DNA repair</keyword>
<dbReference type="GO" id="GO:0005657">
    <property type="term" value="C:replication fork"/>
    <property type="evidence" value="ECO:0007669"/>
    <property type="project" value="TreeGrafter"/>
</dbReference>
<evidence type="ECO:0000256" key="2">
    <source>
        <dbReference type="ARBA" id="ARBA00022741"/>
    </source>
</evidence>